<reference evidence="14 15" key="1">
    <citation type="submission" date="2021-10" db="EMBL/GenBank/DDBJ databases">
        <title>Anaerobic single-cell dispensing facilitates the cultivation of human gut bacteria.</title>
        <authorList>
            <person name="Afrizal A."/>
        </authorList>
    </citation>
    <scope>NUCLEOTIDE SEQUENCE [LARGE SCALE GENOMIC DNA]</scope>
    <source>
        <strain evidence="14 15">CLA-AA-H276</strain>
    </source>
</reference>
<dbReference type="PANTHER" id="PTHR22960:SF0">
    <property type="entry name" value="MOLYBDENUM COFACTOR BIOSYNTHESIS PROTEIN 1"/>
    <property type="match status" value="1"/>
</dbReference>
<comment type="similarity">
    <text evidence="12">Belongs to the radical SAM superfamily. MoaA family.</text>
</comment>
<feature type="binding site" evidence="12">
    <location>
        <position position="252"/>
    </location>
    <ligand>
        <name>[4Fe-4S] cluster</name>
        <dbReference type="ChEBI" id="CHEBI:49883"/>
        <label>2</label>
        <note>4Fe-4S-substrate</note>
    </ligand>
</feature>
<dbReference type="EMBL" id="JAJEPS010000006">
    <property type="protein sequence ID" value="MCC2126057.1"/>
    <property type="molecule type" value="Genomic_DNA"/>
</dbReference>
<dbReference type="AlphaFoldDB" id="A0AAE3A7K9"/>
<feature type="binding site" evidence="12">
    <location>
        <position position="24"/>
    </location>
    <ligand>
        <name>[4Fe-4S] cluster</name>
        <dbReference type="ChEBI" id="CHEBI:49883"/>
        <label>1</label>
        <note>4Fe-4S-S-AdoMet</note>
    </ligand>
</feature>
<feature type="binding site" evidence="12">
    <location>
        <position position="187"/>
    </location>
    <ligand>
        <name>S-adenosyl-L-methionine</name>
        <dbReference type="ChEBI" id="CHEBI:59789"/>
    </ligand>
</feature>
<evidence type="ECO:0000256" key="3">
    <source>
        <dbReference type="ARBA" id="ARBA00022691"/>
    </source>
</evidence>
<feature type="binding site" evidence="12">
    <location>
        <position position="117"/>
    </location>
    <ligand>
        <name>S-adenosyl-L-methionine</name>
        <dbReference type="ChEBI" id="CHEBI:59789"/>
    </ligand>
</feature>
<dbReference type="SFLD" id="SFLDG01383">
    <property type="entry name" value="cyclic_pyranopterin_phosphate"/>
    <property type="match status" value="1"/>
</dbReference>
<dbReference type="InterPro" id="IPR007197">
    <property type="entry name" value="rSAM"/>
</dbReference>
<dbReference type="CDD" id="cd01335">
    <property type="entry name" value="Radical_SAM"/>
    <property type="match status" value="1"/>
</dbReference>
<dbReference type="InterPro" id="IPR058240">
    <property type="entry name" value="rSAM_sf"/>
</dbReference>
<keyword evidence="5 12" id="KW-0547">Nucleotide-binding</keyword>
<keyword evidence="2 12" id="KW-0004">4Fe-4S</keyword>
<organism evidence="14 15">
    <name type="scientific">Hominiventricola filiformis</name>
    <dbReference type="NCBI Taxonomy" id="2885352"/>
    <lineage>
        <taxon>Bacteria</taxon>
        <taxon>Bacillati</taxon>
        <taxon>Bacillota</taxon>
        <taxon>Clostridia</taxon>
        <taxon>Lachnospirales</taxon>
        <taxon>Lachnospiraceae</taxon>
        <taxon>Hominiventricola</taxon>
    </lineage>
</organism>
<evidence type="ECO:0000256" key="2">
    <source>
        <dbReference type="ARBA" id="ARBA00022485"/>
    </source>
</evidence>
<dbReference type="GO" id="GO:1904047">
    <property type="term" value="F:S-adenosyl-L-methionine binding"/>
    <property type="evidence" value="ECO:0007669"/>
    <property type="project" value="UniProtKB-UniRule"/>
</dbReference>
<comment type="caution">
    <text evidence="12">Lacks conserved residue(s) required for the propagation of feature annotation.</text>
</comment>
<dbReference type="NCBIfam" id="TIGR02666">
    <property type="entry name" value="moaA"/>
    <property type="match status" value="1"/>
</dbReference>
<evidence type="ECO:0000313" key="15">
    <source>
        <dbReference type="Proteomes" id="UP001198220"/>
    </source>
</evidence>
<sequence length="321" mass="35822">MKDHYGRTIDYLRVSITDRCNLRCRYCMPHGIEWVPMEEILTLEEITEVCRQASALGIRKIKITGGEPLVRKGCIDLIGMLTSLPGIEQVTLTTNGILLKEYAADLKRQGLHAVNVSLDTLNPDTYTKITGASELSRVLEGIRTMEALHIPLKINVVLQQNVNAGEWKDLVLLAKEHLLDVRFIELMPIGYGKELSPISNSELLEKLTFTFGSLIPEERPHGNGPARYYRIEGFQGSIGFISAIHGKFCNQCNRIRLTATGELKPCLCYGDHISIKKALRTGSPEDVRQLLTQAIYQKPAAHCFETISAVTETNEMSRIGG</sequence>
<accession>A0AAE3A7K9</accession>
<evidence type="ECO:0000256" key="10">
    <source>
        <dbReference type="ARBA" id="ARBA00023239"/>
    </source>
</evidence>
<protein>
    <recommendedName>
        <fullName evidence="1 12">GTP 3',8-cyclase</fullName>
        <ecNumber evidence="1 12">4.1.99.22</ecNumber>
    </recommendedName>
    <alternativeName>
        <fullName evidence="12">Molybdenum cofactor biosynthesis protein A</fullName>
    </alternativeName>
</protein>
<dbReference type="CDD" id="cd21117">
    <property type="entry name" value="Twitch_MoaA"/>
    <property type="match status" value="1"/>
</dbReference>
<gene>
    <name evidence="12 14" type="primary">moaA</name>
    <name evidence="14" type="ORF">LKD36_07685</name>
</gene>
<dbReference type="GO" id="GO:0005525">
    <property type="term" value="F:GTP binding"/>
    <property type="evidence" value="ECO:0007669"/>
    <property type="project" value="UniProtKB-UniRule"/>
</dbReference>
<feature type="binding site" evidence="12">
    <location>
        <position position="20"/>
    </location>
    <ligand>
        <name>[4Fe-4S] cluster</name>
        <dbReference type="ChEBI" id="CHEBI:49883"/>
        <label>1</label>
        <note>4Fe-4S-S-AdoMet</note>
    </ligand>
</feature>
<feature type="binding site" evidence="12">
    <location>
        <position position="266"/>
    </location>
    <ligand>
        <name>[4Fe-4S] cluster</name>
        <dbReference type="ChEBI" id="CHEBI:49883"/>
        <label>2</label>
        <note>4Fe-4S-substrate</note>
    </ligand>
</feature>
<keyword evidence="7 12" id="KW-0411">Iron-sulfur</keyword>
<dbReference type="InterPro" id="IPR040064">
    <property type="entry name" value="MoaA-like"/>
</dbReference>
<dbReference type="Proteomes" id="UP001198220">
    <property type="component" value="Unassembled WGS sequence"/>
</dbReference>
<evidence type="ECO:0000256" key="11">
    <source>
        <dbReference type="ARBA" id="ARBA00048697"/>
    </source>
</evidence>
<evidence type="ECO:0000256" key="5">
    <source>
        <dbReference type="ARBA" id="ARBA00022741"/>
    </source>
</evidence>
<dbReference type="InterPro" id="IPR050105">
    <property type="entry name" value="MoCo_biosynth_MoaA/MoaC"/>
</dbReference>
<feature type="binding site" evidence="12">
    <location>
        <position position="26"/>
    </location>
    <ligand>
        <name>S-adenosyl-L-methionine</name>
        <dbReference type="ChEBI" id="CHEBI:59789"/>
    </ligand>
</feature>
<dbReference type="InterPro" id="IPR010505">
    <property type="entry name" value="MoaA_twitch"/>
</dbReference>
<feature type="binding site" evidence="12">
    <location>
        <position position="27"/>
    </location>
    <ligand>
        <name>[4Fe-4S] cluster</name>
        <dbReference type="ChEBI" id="CHEBI:49883"/>
        <label>1</label>
        <note>4Fe-4S-S-AdoMet</note>
    </ligand>
</feature>
<dbReference type="RefSeq" id="WP_308459232.1">
    <property type="nucleotide sequence ID" value="NZ_JAJEPS010000006.1"/>
</dbReference>
<dbReference type="EC" id="4.1.99.22" evidence="1 12"/>
<dbReference type="SMART" id="SM00729">
    <property type="entry name" value="Elp3"/>
    <property type="match status" value="1"/>
</dbReference>
<dbReference type="GO" id="GO:0061798">
    <property type="term" value="F:GTP 3',8'-cyclase activity"/>
    <property type="evidence" value="ECO:0007669"/>
    <property type="project" value="UniProtKB-UniRule"/>
</dbReference>
<feature type="binding site" evidence="12">
    <location>
        <position position="153"/>
    </location>
    <ligand>
        <name>GTP</name>
        <dbReference type="ChEBI" id="CHEBI:37565"/>
    </ligand>
</feature>
<dbReference type="InterPro" id="IPR000385">
    <property type="entry name" value="MoaA_NifB_PqqE_Fe-S-bd_CS"/>
</dbReference>
<dbReference type="SFLD" id="SFLDS00029">
    <property type="entry name" value="Radical_SAM"/>
    <property type="match status" value="1"/>
</dbReference>
<evidence type="ECO:0000259" key="13">
    <source>
        <dbReference type="PROSITE" id="PS51918"/>
    </source>
</evidence>
<evidence type="ECO:0000256" key="8">
    <source>
        <dbReference type="ARBA" id="ARBA00023134"/>
    </source>
</evidence>
<dbReference type="PROSITE" id="PS01305">
    <property type="entry name" value="MOAA_NIFB_PQQE"/>
    <property type="match status" value="1"/>
</dbReference>
<evidence type="ECO:0000256" key="6">
    <source>
        <dbReference type="ARBA" id="ARBA00023004"/>
    </source>
</evidence>
<evidence type="ECO:0000256" key="4">
    <source>
        <dbReference type="ARBA" id="ARBA00022723"/>
    </source>
</evidence>
<evidence type="ECO:0000256" key="7">
    <source>
        <dbReference type="ARBA" id="ARBA00023014"/>
    </source>
</evidence>
<dbReference type="GO" id="GO:0046872">
    <property type="term" value="F:metal ion binding"/>
    <property type="evidence" value="ECO:0007669"/>
    <property type="project" value="UniProtKB-KW"/>
</dbReference>
<dbReference type="SFLD" id="SFLDG01067">
    <property type="entry name" value="SPASM/twitch_domain_containing"/>
    <property type="match status" value="1"/>
</dbReference>
<dbReference type="GO" id="GO:0061799">
    <property type="term" value="F:cyclic pyranopterin monophosphate synthase activity"/>
    <property type="evidence" value="ECO:0007669"/>
    <property type="project" value="TreeGrafter"/>
</dbReference>
<evidence type="ECO:0000256" key="1">
    <source>
        <dbReference type="ARBA" id="ARBA00012167"/>
    </source>
</evidence>
<dbReference type="Pfam" id="PF06463">
    <property type="entry name" value="Mob_synth_C"/>
    <property type="match status" value="1"/>
</dbReference>
<dbReference type="InterPro" id="IPR013785">
    <property type="entry name" value="Aldolase_TIM"/>
</dbReference>
<keyword evidence="8 12" id="KW-0342">GTP-binding</keyword>
<feature type="binding site" evidence="12">
    <location>
        <begin position="254"/>
        <end position="256"/>
    </location>
    <ligand>
        <name>GTP</name>
        <dbReference type="ChEBI" id="CHEBI:37565"/>
    </ligand>
</feature>
<dbReference type="PROSITE" id="PS51918">
    <property type="entry name" value="RADICAL_SAM"/>
    <property type="match status" value="1"/>
</dbReference>
<comment type="pathway">
    <text evidence="12">Cofactor biosynthesis; molybdopterin biosynthesis.</text>
</comment>
<comment type="catalytic activity">
    <reaction evidence="11 12">
        <text>GTP + AH2 + S-adenosyl-L-methionine = (8S)-3',8-cyclo-7,8-dihydroguanosine 5'-triphosphate + 5'-deoxyadenosine + L-methionine + A + H(+)</text>
        <dbReference type="Rhea" id="RHEA:49576"/>
        <dbReference type="ChEBI" id="CHEBI:13193"/>
        <dbReference type="ChEBI" id="CHEBI:15378"/>
        <dbReference type="ChEBI" id="CHEBI:17319"/>
        <dbReference type="ChEBI" id="CHEBI:17499"/>
        <dbReference type="ChEBI" id="CHEBI:37565"/>
        <dbReference type="ChEBI" id="CHEBI:57844"/>
        <dbReference type="ChEBI" id="CHEBI:59789"/>
        <dbReference type="ChEBI" id="CHEBI:131766"/>
        <dbReference type="EC" id="4.1.99.22"/>
    </reaction>
</comment>
<dbReference type="GO" id="GO:0006777">
    <property type="term" value="P:Mo-molybdopterin cofactor biosynthetic process"/>
    <property type="evidence" value="ECO:0007669"/>
    <property type="project" value="UniProtKB-UniRule"/>
</dbReference>
<dbReference type="SFLD" id="SFLDG01386">
    <property type="entry name" value="main_SPASM_domain-containing"/>
    <property type="match status" value="1"/>
</dbReference>
<dbReference type="InterPro" id="IPR006638">
    <property type="entry name" value="Elp3/MiaA/NifB-like_rSAM"/>
</dbReference>
<dbReference type="SUPFAM" id="SSF102114">
    <property type="entry name" value="Radical SAM enzymes"/>
    <property type="match status" value="1"/>
</dbReference>
<feature type="binding site" evidence="12">
    <location>
        <position position="66"/>
    </location>
    <ligand>
        <name>S-adenosyl-L-methionine</name>
        <dbReference type="ChEBI" id="CHEBI:59789"/>
    </ligand>
</feature>
<feature type="domain" description="Radical SAM core" evidence="13">
    <location>
        <begin position="4"/>
        <end position="225"/>
    </location>
</feature>
<keyword evidence="6 12" id="KW-0408">Iron</keyword>
<feature type="binding site" evidence="12">
    <location>
        <position position="13"/>
    </location>
    <ligand>
        <name>GTP</name>
        <dbReference type="ChEBI" id="CHEBI:37565"/>
    </ligand>
</feature>
<keyword evidence="3 12" id="KW-0949">S-adenosyl-L-methionine</keyword>
<keyword evidence="10 12" id="KW-0456">Lyase</keyword>
<comment type="caution">
    <text evidence="14">The sequence shown here is derived from an EMBL/GenBank/DDBJ whole genome shotgun (WGS) entry which is preliminary data.</text>
</comment>
<evidence type="ECO:0000313" key="14">
    <source>
        <dbReference type="EMBL" id="MCC2126057.1"/>
    </source>
</evidence>
<feature type="binding site" evidence="12">
    <location>
        <position position="249"/>
    </location>
    <ligand>
        <name>[4Fe-4S] cluster</name>
        <dbReference type="ChEBI" id="CHEBI:49883"/>
        <label>2</label>
        <note>4Fe-4S-substrate</note>
    </ligand>
</feature>
<evidence type="ECO:0000256" key="12">
    <source>
        <dbReference type="HAMAP-Rule" id="MF_01225"/>
    </source>
</evidence>
<dbReference type="PANTHER" id="PTHR22960">
    <property type="entry name" value="MOLYBDOPTERIN COFACTOR SYNTHESIS PROTEIN A"/>
    <property type="match status" value="1"/>
</dbReference>
<dbReference type="InterPro" id="IPR013483">
    <property type="entry name" value="MoaA"/>
</dbReference>
<dbReference type="HAMAP" id="MF_01225_B">
    <property type="entry name" value="MoaA_B"/>
    <property type="match status" value="1"/>
</dbReference>
<comment type="function">
    <text evidence="12">Catalyzes the cyclization of GTP to (8S)-3',8-cyclo-7,8-dihydroguanosine 5'-triphosphate.</text>
</comment>
<name>A0AAE3A7K9_9FIRM</name>
<comment type="subunit">
    <text evidence="12">Monomer and homodimer.</text>
</comment>
<keyword evidence="4 12" id="KW-0479">Metal-binding</keyword>
<keyword evidence="9 12" id="KW-0501">Molybdenum cofactor biosynthesis</keyword>
<keyword evidence="15" id="KW-1185">Reference proteome</keyword>
<evidence type="ECO:0000256" key="9">
    <source>
        <dbReference type="ARBA" id="ARBA00023150"/>
    </source>
</evidence>
<dbReference type="Gene3D" id="3.20.20.70">
    <property type="entry name" value="Aldolase class I"/>
    <property type="match status" value="1"/>
</dbReference>
<comment type="cofactor">
    <cofactor evidence="12">
        <name>[4Fe-4S] cluster</name>
        <dbReference type="ChEBI" id="CHEBI:49883"/>
    </cofactor>
    <text evidence="12">Binds 2 [4Fe-4S] clusters. Binds 1 [4Fe-4S] cluster coordinated with 3 cysteines and an exchangeable S-adenosyl-L-methionine and 1 [4Fe-4S] cluster coordinated with 3 cysteines and the GTP-derived substrate.</text>
</comment>
<proteinExistence type="inferred from homology"/>
<feature type="binding site" evidence="12">
    <location>
        <position position="93"/>
    </location>
    <ligand>
        <name>GTP</name>
        <dbReference type="ChEBI" id="CHEBI:37565"/>
    </ligand>
</feature>
<dbReference type="Pfam" id="PF04055">
    <property type="entry name" value="Radical_SAM"/>
    <property type="match status" value="1"/>
</dbReference>
<dbReference type="GO" id="GO:0051539">
    <property type="term" value="F:4 iron, 4 sulfur cluster binding"/>
    <property type="evidence" value="ECO:0007669"/>
    <property type="project" value="UniProtKB-UniRule"/>
</dbReference>